<organism evidence="6 7">
    <name type="scientific">Vigna mungo</name>
    <name type="common">Black gram</name>
    <name type="synonym">Phaseolus mungo</name>
    <dbReference type="NCBI Taxonomy" id="3915"/>
    <lineage>
        <taxon>Eukaryota</taxon>
        <taxon>Viridiplantae</taxon>
        <taxon>Streptophyta</taxon>
        <taxon>Embryophyta</taxon>
        <taxon>Tracheophyta</taxon>
        <taxon>Spermatophyta</taxon>
        <taxon>Magnoliopsida</taxon>
        <taxon>eudicotyledons</taxon>
        <taxon>Gunneridae</taxon>
        <taxon>Pentapetalae</taxon>
        <taxon>rosids</taxon>
        <taxon>fabids</taxon>
        <taxon>Fabales</taxon>
        <taxon>Fabaceae</taxon>
        <taxon>Papilionoideae</taxon>
        <taxon>50 kb inversion clade</taxon>
        <taxon>NPAAA clade</taxon>
        <taxon>indigoferoid/millettioid clade</taxon>
        <taxon>Phaseoleae</taxon>
        <taxon>Vigna</taxon>
    </lineage>
</organism>
<evidence type="ECO:0000256" key="2">
    <source>
        <dbReference type="ARBA" id="ARBA00023180"/>
    </source>
</evidence>
<reference evidence="6 7" key="1">
    <citation type="journal article" date="2023" name="Life. Sci Alliance">
        <title>Evolutionary insights into 3D genome organization and epigenetic landscape of Vigna mungo.</title>
        <authorList>
            <person name="Junaid A."/>
            <person name="Singh B."/>
            <person name="Bhatia S."/>
        </authorList>
    </citation>
    <scope>NUCLEOTIDE SEQUENCE [LARGE SCALE GENOMIC DNA]</scope>
    <source>
        <strain evidence="6">Urdbean</strain>
    </source>
</reference>
<accession>A0AAQ3RV82</accession>
<keyword evidence="4" id="KW-0732">Signal</keyword>
<keyword evidence="7" id="KW-1185">Reference proteome</keyword>
<keyword evidence="3" id="KW-0472">Membrane</keyword>
<sequence length="296" mass="32334">MQTKTMSLPGLPMLLLLLFLIAAAAAAADNDAKRDDQRAPKSESCNNPFQLVKVENWIDGVEGRIYNGVTARFGSLLPEKPENSVRTPAIFSNPVDCCSNSTSKLSGSVALCIRGGCDFTVKAEFAQSGGATGMLIVNFELSIAVEILLYAPPRPLVDFSVAFLWLMSVGTIVCASLWSDFTSPEKTDERYNELCPKVGTCTPSGDVRNFNLSYITAINFDSQFCFVLLPVDFSESSIAETARDDFDKEIVNIDSKGAIIFVIAASTFLVLLFFFMSSWFVWVLIVLFCIGGIEVM</sequence>
<dbReference type="Pfam" id="PF04258">
    <property type="entry name" value="Peptidase_A22B"/>
    <property type="match status" value="1"/>
</dbReference>
<proteinExistence type="predicted"/>
<dbReference type="GO" id="GO:0042500">
    <property type="term" value="F:aspartic endopeptidase activity, intramembrane cleaving"/>
    <property type="evidence" value="ECO:0007669"/>
    <property type="project" value="InterPro"/>
</dbReference>
<dbReference type="PANTHER" id="PTHR12174">
    <property type="entry name" value="SIGNAL PEPTIDE PEPTIDASE"/>
    <property type="match status" value="1"/>
</dbReference>
<feature type="transmembrane region" description="Helical" evidence="3">
    <location>
        <begin position="258"/>
        <end position="290"/>
    </location>
</feature>
<dbReference type="InterPro" id="IPR046450">
    <property type="entry name" value="PA_dom_sf"/>
</dbReference>
<keyword evidence="1" id="KW-0378">Hydrolase</keyword>
<dbReference type="Pfam" id="PF02225">
    <property type="entry name" value="PA"/>
    <property type="match status" value="1"/>
</dbReference>
<dbReference type="SUPFAM" id="SSF52025">
    <property type="entry name" value="PA domain"/>
    <property type="match status" value="1"/>
</dbReference>
<evidence type="ECO:0000313" key="6">
    <source>
        <dbReference type="EMBL" id="WVZ05596.1"/>
    </source>
</evidence>
<evidence type="ECO:0000256" key="4">
    <source>
        <dbReference type="SAM" id="SignalP"/>
    </source>
</evidence>
<keyword evidence="2" id="KW-0325">Glycoprotein</keyword>
<keyword evidence="1" id="KW-0645">Protease</keyword>
<feature type="transmembrane region" description="Helical" evidence="3">
    <location>
        <begin position="129"/>
        <end position="149"/>
    </location>
</feature>
<evidence type="ECO:0000256" key="3">
    <source>
        <dbReference type="SAM" id="Phobius"/>
    </source>
</evidence>
<dbReference type="GO" id="GO:0030660">
    <property type="term" value="C:Golgi-associated vesicle membrane"/>
    <property type="evidence" value="ECO:0007669"/>
    <property type="project" value="TreeGrafter"/>
</dbReference>
<evidence type="ECO:0000313" key="7">
    <source>
        <dbReference type="Proteomes" id="UP001374535"/>
    </source>
</evidence>
<dbReference type="GO" id="GO:0005765">
    <property type="term" value="C:lysosomal membrane"/>
    <property type="evidence" value="ECO:0007669"/>
    <property type="project" value="TreeGrafter"/>
</dbReference>
<protein>
    <recommendedName>
        <fullName evidence="5">PA domain-containing protein</fullName>
    </recommendedName>
</protein>
<evidence type="ECO:0000259" key="5">
    <source>
        <dbReference type="Pfam" id="PF02225"/>
    </source>
</evidence>
<dbReference type="EMBL" id="CP144695">
    <property type="protein sequence ID" value="WVZ05596.1"/>
    <property type="molecule type" value="Genomic_DNA"/>
</dbReference>
<dbReference type="PANTHER" id="PTHR12174:SF90">
    <property type="entry name" value="SIGNAL PEPTIDE PEPTIDASE-LIKE 3"/>
    <property type="match status" value="1"/>
</dbReference>
<dbReference type="InterPro" id="IPR003137">
    <property type="entry name" value="PA_domain"/>
</dbReference>
<dbReference type="Gene3D" id="3.50.30.30">
    <property type="match status" value="1"/>
</dbReference>
<dbReference type="GO" id="GO:0033619">
    <property type="term" value="P:membrane protein proteolysis"/>
    <property type="evidence" value="ECO:0007669"/>
    <property type="project" value="TreeGrafter"/>
</dbReference>
<feature type="signal peptide" evidence="4">
    <location>
        <begin position="1"/>
        <end position="27"/>
    </location>
</feature>
<name>A0AAQ3RV82_VIGMU</name>
<feature type="domain" description="PA" evidence="5">
    <location>
        <begin position="98"/>
        <end position="139"/>
    </location>
</feature>
<evidence type="ECO:0000256" key="1">
    <source>
        <dbReference type="ARBA" id="ARBA00022670"/>
    </source>
</evidence>
<dbReference type="AlphaFoldDB" id="A0AAQ3RV82"/>
<keyword evidence="3" id="KW-1133">Transmembrane helix</keyword>
<feature type="transmembrane region" description="Helical" evidence="3">
    <location>
        <begin position="156"/>
        <end position="178"/>
    </location>
</feature>
<keyword evidence="3" id="KW-0812">Transmembrane</keyword>
<dbReference type="GO" id="GO:0098554">
    <property type="term" value="C:cytoplasmic side of endoplasmic reticulum membrane"/>
    <property type="evidence" value="ECO:0007669"/>
    <property type="project" value="TreeGrafter"/>
</dbReference>
<dbReference type="GO" id="GO:0098553">
    <property type="term" value="C:lumenal side of endoplasmic reticulum membrane"/>
    <property type="evidence" value="ECO:0007669"/>
    <property type="project" value="TreeGrafter"/>
</dbReference>
<feature type="chain" id="PRO_5043019726" description="PA domain-containing protein" evidence="4">
    <location>
        <begin position="28"/>
        <end position="296"/>
    </location>
</feature>
<dbReference type="InterPro" id="IPR007369">
    <property type="entry name" value="Peptidase_A22B_SPP"/>
</dbReference>
<gene>
    <name evidence="6" type="ORF">V8G54_018942</name>
</gene>
<dbReference type="Proteomes" id="UP001374535">
    <property type="component" value="Chromosome 6"/>
</dbReference>